<dbReference type="GO" id="GO:0018104">
    <property type="term" value="P:peptidoglycan-protein cross-linking"/>
    <property type="evidence" value="ECO:0007669"/>
    <property type="project" value="TreeGrafter"/>
</dbReference>
<keyword evidence="5" id="KW-0378">Hydrolase</keyword>
<evidence type="ECO:0000256" key="6">
    <source>
        <dbReference type="ARBA" id="ARBA00022960"/>
    </source>
</evidence>
<dbReference type="FunFam" id="2.40.440.10:FF:000002">
    <property type="entry name" value="L,D-transpeptidase ErfK/SrfK"/>
    <property type="match status" value="1"/>
</dbReference>
<dbReference type="OrthoDB" id="9813664at2"/>
<dbReference type="RefSeq" id="WP_136497890.1">
    <property type="nucleotide sequence ID" value="NZ_CP046052.1"/>
</dbReference>
<keyword evidence="7 9" id="KW-0573">Peptidoglycan synthesis</keyword>
<sequence length="257" mass="28457">MSRLRILCLFGGVLGSLTLGAQTARAQYYAPAQAYPPYDYSDPEPDPVYRPQPRSGSRLDQDYDAQDRLYDRPAVRERSARLRPGAGPSDADPNYSSPVDYDDEVDFRQTTATLVNDPTGQQSGAITIDTARRKLYLSLGDGQAIEYGIGVGREGFAWKGTAQVGRKAFWPGWTPPREMLLRRPDLPSHMEGGLDNPLGARALYLFKGPKDTLFRIHGTNEPETIGHAVSSGCIRMLNADVIDLYRRVKKGVRVVVL</sequence>
<evidence type="ECO:0000256" key="2">
    <source>
        <dbReference type="ARBA" id="ARBA00005992"/>
    </source>
</evidence>
<dbReference type="GO" id="GO:0005576">
    <property type="term" value="C:extracellular region"/>
    <property type="evidence" value="ECO:0007669"/>
    <property type="project" value="TreeGrafter"/>
</dbReference>
<keyword evidence="14" id="KW-1185">Reference proteome</keyword>
<feature type="compositionally biased region" description="Basic and acidic residues" evidence="10">
    <location>
        <begin position="57"/>
        <end position="80"/>
    </location>
</feature>
<evidence type="ECO:0000256" key="10">
    <source>
        <dbReference type="SAM" id="MobiDB-lite"/>
    </source>
</evidence>
<proteinExistence type="inferred from homology"/>
<evidence type="ECO:0000256" key="4">
    <source>
        <dbReference type="ARBA" id="ARBA00022679"/>
    </source>
</evidence>
<dbReference type="InterPro" id="IPR038063">
    <property type="entry name" value="Transpep_catalytic_dom"/>
</dbReference>
<dbReference type="KEGG" id="mhey:H2LOC_016495"/>
<dbReference type="InterPro" id="IPR050979">
    <property type="entry name" value="LD-transpeptidase"/>
</dbReference>
<dbReference type="Proteomes" id="UP000309061">
    <property type="component" value="Chromosome"/>
</dbReference>
<dbReference type="UniPathway" id="UPA00219"/>
<evidence type="ECO:0000256" key="7">
    <source>
        <dbReference type="ARBA" id="ARBA00022984"/>
    </source>
</evidence>
<feature type="domain" description="L,D-TPase catalytic" evidence="12">
    <location>
        <begin position="124"/>
        <end position="257"/>
    </location>
</feature>
<dbReference type="GO" id="GO:0071972">
    <property type="term" value="F:peptidoglycan L,D-transpeptidase activity"/>
    <property type="evidence" value="ECO:0007669"/>
    <property type="project" value="TreeGrafter"/>
</dbReference>
<dbReference type="GO" id="GO:0016757">
    <property type="term" value="F:glycosyltransferase activity"/>
    <property type="evidence" value="ECO:0007669"/>
    <property type="project" value="UniProtKB-KW"/>
</dbReference>
<keyword evidence="11" id="KW-0732">Signal</keyword>
<evidence type="ECO:0000256" key="8">
    <source>
        <dbReference type="ARBA" id="ARBA00023316"/>
    </source>
</evidence>
<gene>
    <name evidence="13" type="ORF">H2LOC_016495</name>
</gene>
<keyword evidence="6 9" id="KW-0133">Cell shape</keyword>
<dbReference type="EMBL" id="CP046052">
    <property type="protein sequence ID" value="QGM47164.1"/>
    <property type="molecule type" value="Genomic_DNA"/>
</dbReference>
<evidence type="ECO:0000256" key="5">
    <source>
        <dbReference type="ARBA" id="ARBA00022801"/>
    </source>
</evidence>
<evidence type="ECO:0000259" key="12">
    <source>
        <dbReference type="PROSITE" id="PS52029"/>
    </source>
</evidence>
<keyword evidence="3" id="KW-0328">Glycosyltransferase</keyword>
<dbReference type="CDD" id="cd16913">
    <property type="entry name" value="YkuD_like"/>
    <property type="match status" value="1"/>
</dbReference>
<feature type="active site" description="Proton donor/acceptor" evidence="9">
    <location>
        <position position="217"/>
    </location>
</feature>
<organism evidence="13 14">
    <name type="scientific">Methylocystis heyeri</name>
    <dbReference type="NCBI Taxonomy" id="391905"/>
    <lineage>
        <taxon>Bacteria</taxon>
        <taxon>Pseudomonadati</taxon>
        <taxon>Pseudomonadota</taxon>
        <taxon>Alphaproteobacteria</taxon>
        <taxon>Hyphomicrobiales</taxon>
        <taxon>Methylocystaceae</taxon>
        <taxon>Methylocystis</taxon>
    </lineage>
</organism>
<protein>
    <submittedName>
        <fullName evidence="13">L,D-transpeptidase family protein</fullName>
    </submittedName>
</protein>
<comment type="pathway">
    <text evidence="1 9">Cell wall biogenesis; peptidoglycan biosynthesis.</text>
</comment>
<accession>A0A6B8KFB2</accession>
<dbReference type="SUPFAM" id="SSF141523">
    <property type="entry name" value="L,D-transpeptidase catalytic domain-like"/>
    <property type="match status" value="1"/>
</dbReference>
<evidence type="ECO:0000256" key="3">
    <source>
        <dbReference type="ARBA" id="ARBA00022676"/>
    </source>
</evidence>
<dbReference type="GO" id="GO:0008360">
    <property type="term" value="P:regulation of cell shape"/>
    <property type="evidence" value="ECO:0007669"/>
    <property type="project" value="UniProtKB-UniRule"/>
</dbReference>
<dbReference type="Gene3D" id="2.40.440.10">
    <property type="entry name" value="L,D-transpeptidase catalytic domain-like"/>
    <property type="match status" value="1"/>
</dbReference>
<dbReference type="PANTHER" id="PTHR30582:SF24">
    <property type="entry name" value="L,D-TRANSPEPTIDASE ERFK_SRFK-RELATED"/>
    <property type="match status" value="1"/>
</dbReference>
<feature type="chain" id="PRO_5025404649" evidence="11">
    <location>
        <begin position="27"/>
        <end position="257"/>
    </location>
</feature>
<feature type="region of interest" description="Disordered" evidence="10">
    <location>
        <begin position="36"/>
        <end position="99"/>
    </location>
</feature>
<dbReference type="AlphaFoldDB" id="A0A6B8KFB2"/>
<dbReference type="PANTHER" id="PTHR30582">
    <property type="entry name" value="L,D-TRANSPEPTIDASE"/>
    <property type="match status" value="1"/>
</dbReference>
<dbReference type="Pfam" id="PF03734">
    <property type="entry name" value="YkuD"/>
    <property type="match status" value="1"/>
</dbReference>
<reference evidence="13 14" key="1">
    <citation type="submission" date="2019-11" db="EMBL/GenBank/DDBJ databases">
        <title>The genome sequence of Methylocystis heyeri.</title>
        <authorList>
            <person name="Oshkin I.Y."/>
            <person name="Miroshnikov K."/>
            <person name="Dedysh S.N."/>
        </authorList>
    </citation>
    <scope>NUCLEOTIDE SEQUENCE [LARGE SCALE GENOMIC DNA]</scope>
    <source>
        <strain evidence="13 14">H2</strain>
    </source>
</reference>
<name>A0A6B8KFB2_9HYPH</name>
<keyword evidence="8 9" id="KW-0961">Cell wall biogenesis/degradation</keyword>
<evidence type="ECO:0000256" key="9">
    <source>
        <dbReference type="PROSITE-ProRule" id="PRU01373"/>
    </source>
</evidence>
<comment type="similarity">
    <text evidence="2">Belongs to the YkuD family.</text>
</comment>
<evidence type="ECO:0000313" key="14">
    <source>
        <dbReference type="Proteomes" id="UP000309061"/>
    </source>
</evidence>
<evidence type="ECO:0000256" key="1">
    <source>
        <dbReference type="ARBA" id="ARBA00004752"/>
    </source>
</evidence>
<dbReference type="InterPro" id="IPR005490">
    <property type="entry name" value="LD_TPept_cat_dom"/>
</dbReference>
<dbReference type="GO" id="GO:0071555">
    <property type="term" value="P:cell wall organization"/>
    <property type="evidence" value="ECO:0007669"/>
    <property type="project" value="UniProtKB-UniRule"/>
</dbReference>
<dbReference type="PROSITE" id="PS52029">
    <property type="entry name" value="LD_TPASE"/>
    <property type="match status" value="1"/>
</dbReference>
<evidence type="ECO:0000313" key="13">
    <source>
        <dbReference type="EMBL" id="QGM47164.1"/>
    </source>
</evidence>
<feature type="active site" description="Nucleophile" evidence="9">
    <location>
        <position position="233"/>
    </location>
</feature>
<feature type="signal peptide" evidence="11">
    <location>
        <begin position="1"/>
        <end position="26"/>
    </location>
</feature>
<keyword evidence="4" id="KW-0808">Transferase</keyword>
<evidence type="ECO:0000256" key="11">
    <source>
        <dbReference type="SAM" id="SignalP"/>
    </source>
</evidence>